<dbReference type="PANTHER" id="PTHR33908:SF11">
    <property type="entry name" value="MEMBRANE PROTEIN"/>
    <property type="match status" value="1"/>
</dbReference>
<evidence type="ECO:0000256" key="4">
    <source>
        <dbReference type="ARBA" id="ARBA00022679"/>
    </source>
</evidence>
<feature type="transmembrane region" description="Helical" evidence="8">
    <location>
        <begin position="137"/>
        <end position="157"/>
    </location>
</feature>
<reference evidence="9 10" key="1">
    <citation type="journal article" date="2019" name="Int. J. Syst. Evol. Microbiol.">
        <title>The Global Catalogue of Microorganisms (GCM) 10K type strain sequencing project: providing services to taxonomists for standard genome sequencing and annotation.</title>
        <authorList>
            <consortium name="The Broad Institute Genomics Platform"/>
            <consortium name="The Broad Institute Genome Sequencing Center for Infectious Disease"/>
            <person name="Wu L."/>
            <person name="Ma J."/>
        </authorList>
    </citation>
    <scope>NUCLEOTIDE SEQUENCE [LARGE SCALE GENOMIC DNA]</scope>
    <source>
        <strain evidence="9 10">CGMCC 1.3240</strain>
    </source>
</reference>
<evidence type="ECO:0000256" key="8">
    <source>
        <dbReference type="SAM" id="Phobius"/>
    </source>
</evidence>
<feature type="transmembrane region" description="Helical" evidence="8">
    <location>
        <begin position="12"/>
        <end position="33"/>
    </location>
</feature>
<feature type="transmembrane region" description="Helical" evidence="8">
    <location>
        <begin position="99"/>
        <end position="117"/>
    </location>
</feature>
<comment type="subcellular location">
    <subcellularLocation>
        <location evidence="1">Cell membrane</location>
        <topology evidence="1">Multi-pass membrane protein</topology>
    </subcellularLocation>
</comment>
<evidence type="ECO:0000256" key="3">
    <source>
        <dbReference type="ARBA" id="ARBA00022676"/>
    </source>
</evidence>
<comment type="caution">
    <text evidence="9">The sequence shown here is derived from an EMBL/GenBank/DDBJ whole genome shotgun (WGS) entry which is preliminary data.</text>
</comment>
<dbReference type="GO" id="GO:0005886">
    <property type="term" value="C:plasma membrane"/>
    <property type="evidence" value="ECO:0007669"/>
    <property type="project" value="UniProtKB-SubCell"/>
</dbReference>
<feature type="transmembrane region" description="Helical" evidence="8">
    <location>
        <begin position="257"/>
        <end position="273"/>
    </location>
</feature>
<evidence type="ECO:0000256" key="2">
    <source>
        <dbReference type="ARBA" id="ARBA00022475"/>
    </source>
</evidence>
<dbReference type="EMBL" id="JBHSXQ010000003">
    <property type="protein sequence ID" value="MFC6905529.1"/>
    <property type="molecule type" value="Genomic_DNA"/>
</dbReference>
<keyword evidence="5 8" id="KW-0812">Transmembrane</keyword>
<evidence type="ECO:0000256" key="7">
    <source>
        <dbReference type="ARBA" id="ARBA00023136"/>
    </source>
</evidence>
<gene>
    <name evidence="9" type="ORF">ACFQGH_10015</name>
</gene>
<evidence type="ECO:0000256" key="5">
    <source>
        <dbReference type="ARBA" id="ARBA00022692"/>
    </source>
</evidence>
<keyword evidence="10" id="KW-1185">Reference proteome</keyword>
<feature type="transmembrane region" description="Helical" evidence="8">
    <location>
        <begin position="40"/>
        <end position="58"/>
    </location>
</feature>
<evidence type="ECO:0000313" key="10">
    <source>
        <dbReference type="Proteomes" id="UP001596312"/>
    </source>
</evidence>
<feature type="transmembrane region" description="Helical" evidence="8">
    <location>
        <begin position="407"/>
        <end position="428"/>
    </location>
</feature>
<evidence type="ECO:0000256" key="6">
    <source>
        <dbReference type="ARBA" id="ARBA00022989"/>
    </source>
</evidence>
<name>A0ABD5V5X5_9EURY</name>
<proteinExistence type="predicted"/>
<feature type="transmembrane region" description="Helical" evidence="8">
    <location>
        <begin position="495"/>
        <end position="513"/>
    </location>
</feature>
<dbReference type="GO" id="GO:0016757">
    <property type="term" value="F:glycosyltransferase activity"/>
    <property type="evidence" value="ECO:0007669"/>
    <property type="project" value="UniProtKB-KW"/>
</dbReference>
<accession>A0ABD5V5X5</accession>
<feature type="transmembrane region" description="Helical" evidence="8">
    <location>
        <begin position="440"/>
        <end position="459"/>
    </location>
</feature>
<dbReference type="PANTHER" id="PTHR33908">
    <property type="entry name" value="MANNOSYLTRANSFERASE YKCB-RELATED"/>
    <property type="match status" value="1"/>
</dbReference>
<dbReference type="Proteomes" id="UP001596312">
    <property type="component" value="Unassembled WGS sequence"/>
</dbReference>
<feature type="transmembrane region" description="Helical" evidence="8">
    <location>
        <begin position="340"/>
        <end position="358"/>
    </location>
</feature>
<keyword evidence="4" id="KW-0808">Transferase</keyword>
<keyword evidence="2" id="KW-1003">Cell membrane</keyword>
<dbReference type="InterPro" id="IPR050297">
    <property type="entry name" value="LipidA_mod_glycosyltrf_83"/>
</dbReference>
<feature type="transmembrane region" description="Helical" evidence="8">
    <location>
        <begin position="70"/>
        <end position="92"/>
    </location>
</feature>
<evidence type="ECO:0000256" key="1">
    <source>
        <dbReference type="ARBA" id="ARBA00004651"/>
    </source>
</evidence>
<dbReference type="RefSeq" id="WP_340604051.1">
    <property type="nucleotide sequence ID" value="NZ_JBBMXV010000003.1"/>
</dbReference>
<evidence type="ECO:0008006" key="11">
    <source>
        <dbReference type="Google" id="ProtNLM"/>
    </source>
</evidence>
<evidence type="ECO:0000313" key="9">
    <source>
        <dbReference type="EMBL" id="MFC6905529.1"/>
    </source>
</evidence>
<dbReference type="AlphaFoldDB" id="A0ABD5V5X5"/>
<feature type="transmembrane region" description="Helical" evidence="8">
    <location>
        <begin position="465"/>
        <end position="483"/>
    </location>
</feature>
<feature type="transmembrane region" description="Helical" evidence="8">
    <location>
        <begin position="280"/>
        <end position="296"/>
    </location>
</feature>
<keyword evidence="3" id="KW-0328">Glycosyltransferase</keyword>
<feature type="transmembrane region" description="Helical" evidence="8">
    <location>
        <begin position="302"/>
        <end position="320"/>
    </location>
</feature>
<organism evidence="9 10">
    <name type="scientific">Halalkalicoccus tibetensis</name>
    <dbReference type="NCBI Taxonomy" id="175632"/>
    <lineage>
        <taxon>Archaea</taxon>
        <taxon>Methanobacteriati</taxon>
        <taxon>Methanobacteriota</taxon>
        <taxon>Stenosarchaea group</taxon>
        <taxon>Halobacteria</taxon>
        <taxon>Halobacteriales</taxon>
        <taxon>Halococcaceae</taxon>
        <taxon>Halalkalicoccus</taxon>
    </lineage>
</organism>
<keyword evidence="6 8" id="KW-1133">Transmembrane helix</keyword>
<dbReference type="GO" id="GO:0008610">
    <property type="term" value="P:lipid biosynthetic process"/>
    <property type="evidence" value="ECO:0007669"/>
    <property type="project" value="UniProtKB-ARBA"/>
</dbReference>
<keyword evidence="7 8" id="KW-0472">Membrane</keyword>
<feature type="transmembrane region" description="Helical" evidence="8">
    <location>
        <begin position="203"/>
        <end position="225"/>
    </location>
</feature>
<protein>
    <recommendedName>
        <fullName evidence="11">Dolichyl-phosphate-mannose-protein mannosyltransferase</fullName>
    </recommendedName>
</protein>
<sequence length="638" mass="68194">MALGSVRRIGPGTASALVGLVAAGLLAPLNLYLTHILVRTVPPVLAVACLLYLLAARGPPVEGVGTLPRWAVHALPSVVFLGTTGLIALSILLGGRGPAFYLVTAALSTLVFVQIAFVPERDLSVGLLLTQVLALGFVVRFAGLLGSAGYVGIDVWIHMSQYVEGILAAGSLEGMGETTYVAAPLYHLSVAAATLLTDLTPRLALFGSIGVAMAVASLLVYLTAARLADPRWAVFAAAAYSISDFVVVWSIHLIPTSLGLVVFLALLLVFVRIQQLGARPAHIALLVSLMTALALTHQVSSFIMLVLFGAGSLAQIALNAGQLKERFLSDDSPSISVHSVHGYSAFALGLLMLVWSMTPWGERTFTEAVVVVLWGSIGDSGLFDRSDATGAAEAEQGTFLAETVIPLIDHTGFLLLLFGTIVGSLYLLDRERIDQSALTLIVAAAVMAVFTLVPPLFGLRNFLPGRWFAFLYAVMAVLTAVGFDRLRRDCSPQVLAAVVLVFALAFSGGMVFATDATQDAPAFEEENVRYSYTPTEMTAMETIVETTESDAEDPIFSDHPYTTALNRYDGEEDRFAAATVDDDPPDHETTLYRDYQRDGAPRFATDDGEDHIRQTDVDEMCGTRSIGYDNGDVTLCER</sequence>